<feature type="domain" description="Plastocyanin-like" evidence="7">
    <location>
        <begin position="69"/>
        <end position="174"/>
    </location>
</feature>
<dbReference type="InterPro" id="IPR002355">
    <property type="entry name" value="Cu_oxidase_Cu_BS"/>
</dbReference>
<evidence type="ECO:0000313" key="9">
    <source>
        <dbReference type="Proteomes" id="UP000633205"/>
    </source>
</evidence>
<comment type="similarity">
    <text evidence="1">Belongs to the multicopper oxidase family.</text>
</comment>
<evidence type="ECO:0000256" key="4">
    <source>
        <dbReference type="SAM" id="SignalP"/>
    </source>
</evidence>
<evidence type="ECO:0000256" key="3">
    <source>
        <dbReference type="ARBA" id="ARBA00023002"/>
    </source>
</evidence>
<keyword evidence="2" id="KW-0479">Metal-binding</keyword>
<dbReference type="InterPro" id="IPR045087">
    <property type="entry name" value="Cu-oxidase_fam"/>
</dbReference>
<evidence type="ECO:0000259" key="6">
    <source>
        <dbReference type="Pfam" id="PF07731"/>
    </source>
</evidence>
<protein>
    <submittedName>
        <fullName evidence="8">Multicopper oxidase</fullName>
    </submittedName>
</protein>
<dbReference type="PANTHER" id="PTHR48267:SF1">
    <property type="entry name" value="BILIRUBIN OXIDASE"/>
    <property type="match status" value="1"/>
</dbReference>
<feature type="domain" description="Plastocyanin-like" evidence="5">
    <location>
        <begin position="216"/>
        <end position="292"/>
    </location>
</feature>
<evidence type="ECO:0000256" key="1">
    <source>
        <dbReference type="ARBA" id="ARBA00010609"/>
    </source>
</evidence>
<dbReference type="InterPro" id="IPR001117">
    <property type="entry name" value="Cu-oxidase_2nd"/>
</dbReference>
<dbReference type="RefSeq" id="WP_188712367.1">
    <property type="nucleotide sequence ID" value="NZ_BMHO01000001.1"/>
</dbReference>
<dbReference type="SUPFAM" id="SSF49503">
    <property type="entry name" value="Cupredoxins"/>
    <property type="match status" value="3"/>
</dbReference>
<dbReference type="Gene3D" id="2.60.40.420">
    <property type="entry name" value="Cupredoxins - blue copper proteins"/>
    <property type="match status" value="3"/>
</dbReference>
<name>A0A916YE15_9MICO</name>
<dbReference type="Pfam" id="PF07732">
    <property type="entry name" value="Cu-oxidase_3"/>
    <property type="match status" value="1"/>
</dbReference>
<dbReference type="PROSITE" id="PS51257">
    <property type="entry name" value="PROKAR_LIPOPROTEIN"/>
    <property type="match status" value="1"/>
</dbReference>
<keyword evidence="4" id="KW-0732">Signal</keyword>
<dbReference type="CDD" id="cd13890">
    <property type="entry name" value="CuRO_3_CueO_FtsP"/>
    <property type="match status" value="1"/>
</dbReference>
<dbReference type="Pfam" id="PF00394">
    <property type="entry name" value="Cu-oxidase"/>
    <property type="match status" value="1"/>
</dbReference>
<evidence type="ECO:0000313" key="8">
    <source>
        <dbReference type="EMBL" id="GGD41542.1"/>
    </source>
</evidence>
<accession>A0A916YE15</accession>
<organism evidence="8 9">
    <name type="scientific">Microbacterium faecale</name>
    <dbReference type="NCBI Taxonomy" id="1804630"/>
    <lineage>
        <taxon>Bacteria</taxon>
        <taxon>Bacillati</taxon>
        <taxon>Actinomycetota</taxon>
        <taxon>Actinomycetes</taxon>
        <taxon>Micrococcales</taxon>
        <taxon>Microbacteriaceae</taxon>
        <taxon>Microbacterium</taxon>
    </lineage>
</organism>
<evidence type="ECO:0000259" key="7">
    <source>
        <dbReference type="Pfam" id="PF07732"/>
    </source>
</evidence>
<dbReference type="AlphaFoldDB" id="A0A916YE15"/>
<dbReference type="GO" id="GO:0016491">
    <property type="term" value="F:oxidoreductase activity"/>
    <property type="evidence" value="ECO:0007669"/>
    <property type="project" value="UniProtKB-KW"/>
</dbReference>
<evidence type="ECO:0000259" key="5">
    <source>
        <dbReference type="Pfam" id="PF00394"/>
    </source>
</evidence>
<dbReference type="Proteomes" id="UP000633205">
    <property type="component" value="Unassembled WGS sequence"/>
</dbReference>
<sequence length="496" mass="54734">MRRALAAGSVALVVASSLAACGMSTSAVRTVAFEQELRIPELAPSTLENGVRTFELTARAGETAFPGRDTATGTWGFDDDFLGPTLRAKRGETVAFEIDNTLDENTSVHWHGMHLPAEMDGGPHQEIEPGQTWRPTWTVDQPAASLWYHPHPHGATEEHVYRGLAGMFLLDDDASAAADLPADYGVDDLPLIVQDRQFDDDDQFELSADGSEPGTLGDTIMVNGTVGAYQQVTTDRVRLRLLNGSTARTYAFAFPDREMTLVATGGGLIDAPVDLERIRLAPGERAEIVVPFEPGETVRLRSESVDLGGILIPATAGGNDDFDVLEFRAADELAPTPDPSWPRSVHADHDAVAEADAVNTREFVLNTRQINGERMDMSRTDEVVRVGDTEIWEVRSTQAIPHSFHIHDVQFRVLTIDEEDPPPELAGRKDTIYLEPNRRYRLLMRFEDYADPEMPYMYHCHMLLHEDEGMMGQFVVIEPGQEDAVGLPEDHAHAVD</sequence>
<dbReference type="PROSITE" id="PS00080">
    <property type="entry name" value="MULTICOPPER_OXIDASE2"/>
    <property type="match status" value="1"/>
</dbReference>
<dbReference type="GO" id="GO:0005507">
    <property type="term" value="F:copper ion binding"/>
    <property type="evidence" value="ECO:0007669"/>
    <property type="project" value="InterPro"/>
</dbReference>
<evidence type="ECO:0000256" key="2">
    <source>
        <dbReference type="ARBA" id="ARBA00022723"/>
    </source>
</evidence>
<proteinExistence type="inferred from homology"/>
<feature type="chain" id="PRO_5036789880" evidence="4">
    <location>
        <begin position="20"/>
        <end position="496"/>
    </location>
</feature>
<reference evidence="8" key="2">
    <citation type="submission" date="2020-09" db="EMBL/GenBank/DDBJ databases">
        <authorList>
            <person name="Sun Q."/>
            <person name="Zhou Y."/>
        </authorList>
    </citation>
    <scope>NUCLEOTIDE SEQUENCE</scope>
    <source>
        <strain evidence="8">CGMCC 1.15152</strain>
    </source>
</reference>
<dbReference type="InterPro" id="IPR011706">
    <property type="entry name" value="Cu-oxidase_C"/>
</dbReference>
<dbReference type="InterPro" id="IPR008972">
    <property type="entry name" value="Cupredoxin"/>
</dbReference>
<dbReference type="EMBL" id="BMHO01000001">
    <property type="protein sequence ID" value="GGD41542.1"/>
    <property type="molecule type" value="Genomic_DNA"/>
</dbReference>
<dbReference type="CDD" id="cd04232">
    <property type="entry name" value="CuRO_1_CueO_FtsP"/>
    <property type="match status" value="1"/>
</dbReference>
<reference evidence="8" key="1">
    <citation type="journal article" date="2014" name="Int. J. Syst. Evol. Microbiol.">
        <title>Complete genome sequence of Corynebacterium casei LMG S-19264T (=DSM 44701T), isolated from a smear-ripened cheese.</title>
        <authorList>
            <consortium name="US DOE Joint Genome Institute (JGI-PGF)"/>
            <person name="Walter F."/>
            <person name="Albersmeier A."/>
            <person name="Kalinowski J."/>
            <person name="Ruckert C."/>
        </authorList>
    </citation>
    <scope>NUCLEOTIDE SEQUENCE</scope>
    <source>
        <strain evidence="8">CGMCC 1.15152</strain>
    </source>
</reference>
<keyword evidence="3" id="KW-0560">Oxidoreductase</keyword>
<feature type="domain" description="Plastocyanin-like" evidence="6">
    <location>
        <begin position="365"/>
        <end position="477"/>
    </location>
</feature>
<keyword evidence="9" id="KW-1185">Reference proteome</keyword>
<dbReference type="Pfam" id="PF07731">
    <property type="entry name" value="Cu-oxidase_2"/>
    <property type="match status" value="1"/>
</dbReference>
<dbReference type="PANTHER" id="PTHR48267">
    <property type="entry name" value="CUPREDOXIN SUPERFAMILY PROTEIN"/>
    <property type="match status" value="1"/>
</dbReference>
<comment type="caution">
    <text evidence="8">The sequence shown here is derived from an EMBL/GenBank/DDBJ whole genome shotgun (WGS) entry which is preliminary data.</text>
</comment>
<feature type="signal peptide" evidence="4">
    <location>
        <begin position="1"/>
        <end position="19"/>
    </location>
</feature>
<gene>
    <name evidence="8" type="ORF">GCM10010915_23130</name>
</gene>
<dbReference type="InterPro" id="IPR011707">
    <property type="entry name" value="Cu-oxidase-like_N"/>
</dbReference>